<dbReference type="InterPro" id="IPR009057">
    <property type="entry name" value="Homeodomain-like_sf"/>
</dbReference>
<dbReference type="Proteomes" id="UP000694846">
    <property type="component" value="Unplaced"/>
</dbReference>
<organism evidence="3">
    <name type="scientific">Sipha flava</name>
    <name type="common">yellow sugarcane aphid</name>
    <dbReference type="NCBI Taxonomy" id="143950"/>
    <lineage>
        <taxon>Eukaryota</taxon>
        <taxon>Metazoa</taxon>
        <taxon>Ecdysozoa</taxon>
        <taxon>Arthropoda</taxon>
        <taxon>Hexapoda</taxon>
        <taxon>Insecta</taxon>
        <taxon>Pterygota</taxon>
        <taxon>Neoptera</taxon>
        <taxon>Paraneoptera</taxon>
        <taxon>Hemiptera</taxon>
        <taxon>Sternorrhyncha</taxon>
        <taxon>Aphidomorpha</taxon>
        <taxon>Aphidoidea</taxon>
        <taxon>Aphididae</taxon>
        <taxon>Sipha</taxon>
    </lineage>
</organism>
<reference evidence="3" key="1">
    <citation type="submission" date="2018-04" db="EMBL/GenBank/DDBJ databases">
        <title>Transcriptome assembly of Sipha flava.</title>
        <authorList>
            <person name="Scully E.D."/>
            <person name="Geib S.M."/>
            <person name="Palmer N.A."/>
            <person name="Koch K."/>
            <person name="Bradshaw J."/>
            <person name="Heng-Moss T."/>
            <person name="Sarath G."/>
        </authorList>
    </citation>
    <scope>NUCLEOTIDE SEQUENCE</scope>
</reference>
<dbReference type="Pfam" id="PF17906">
    <property type="entry name" value="HTH_48"/>
    <property type="match status" value="1"/>
</dbReference>
<keyword evidence="3" id="KW-0808">Transferase</keyword>
<dbReference type="InterPro" id="IPR052709">
    <property type="entry name" value="Transposase-MT_Hybrid"/>
</dbReference>
<dbReference type="GO" id="GO:0008168">
    <property type="term" value="F:methyltransferase activity"/>
    <property type="evidence" value="ECO:0007669"/>
    <property type="project" value="UniProtKB-KW"/>
</dbReference>
<evidence type="ECO:0000313" key="3">
    <source>
        <dbReference type="EMBL" id="MBY75700.1"/>
    </source>
</evidence>
<proteinExistence type="predicted"/>
<dbReference type="GO" id="GO:0032259">
    <property type="term" value="P:methylation"/>
    <property type="evidence" value="ECO:0007669"/>
    <property type="project" value="UniProtKB-KW"/>
</dbReference>
<evidence type="ECO:0000313" key="5">
    <source>
        <dbReference type="RefSeq" id="XP_025417314.1"/>
    </source>
</evidence>
<evidence type="ECO:0000256" key="1">
    <source>
        <dbReference type="ARBA" id="ARBA00004123"/>
    </source>
</evidence>
<reference evidence="5" key="2">
    <citation type="submission" date="2025-04" db="UniProtKB">
        <authorList>
            <consortium name="RefSeq"/>
        </authorList>
    </citation>
    <scope>IDENTIFICATION</scope>
    <source>
        <tissue evidence="5">Whole body</tissue>
    </source>
</reference>
<protein>
    <submittedName>
        <fullName evidence="3 5">Histone-lysine N-methyltransferase SETMAR</fullName>
    </submittedName>
</protein>
<dbReference type="RefSeq" id="XP_025417314.1">
    <property type="nucleotide sequence ID" value="XM_025561529.1"/>
</dbReference>
<dbReference type="OrthoDB" id="6625701at2759"/>
<evidence type="ECO:0000313" key="4">
    <source>
        <dbReference type="Proteomes" id="UP000694846"/>
    </source>
</evidence>
<dbReference type="InterPro" id="IPR041426">
    <property type="entry name" value="Mos1_HTH"/>
</dbReference>
<keyword evidence="4" id="KW-1185">Reference proteome</keyword>
<name>A0A2S2QDW0_9HEMI</name>
<feature type="domain" description="Mos1 transposase HTH" evidence="2">
    <location>
        <begin position="20"/>
        <end position="65"/>
    </location>
</feature>
<comment type="subcellular location">
    <subcellularLocation>
        <location evidence="1">Nucleus</location>
    </subcellularLocation>
</comment>
<sequence>MIVLTSSASASLSVHAQCELRTIIRFFHSRGETPAAIHRQLCTSYGSTSMSIKNVRKWYREFSNGRTNIHDKARSGRPSVSDNLQEQVESELREDRRVTVRELEEMLQIPKSSIHRIISDLGYRKCSARWLPKMLTEDHKRQRIESSCEVLELYAEEGAEQGPPLIRHRIVKRLKNCVKPLKTDDLEC</sequence>
<dbReference type="GO" id="GO:0005634">
    <property type="term" value="C:nucleus"/>
    <property type="evidence" value="ECO:0007669"/>
    <property type="project" value="UniProtKB-SubCell"/>
</dbReference>
<dbReference type="SUPFAM" id="SSF46689">
    <property type="entry name" value="Homeodomain-like"/>
    <property type="match status" value="1"/>
</dbReference>
<dbReference type="PANTHER" id="PTHR46060:SF1">
    <property type="entry name" value="MARINER MOS1 TRANSPOSASE-LIKE PROTEIN"/>
    <property type="match status" value="1"/>
</dbReference>
<dbReference type="Gene3D" id="1.10.10.1450">
    <property type="match status" value="1"/>
</dbReference>
<dbReference type="PANTHER" id="PTHR46060">
    <property type="entry name" value="MARINER MOS1 TRANSPOSASE-LIKE PROTEIN"/>
    <property type="match status" value="1"/>
</dbReference>
<accession>A0A2S2QDW0</accession>
<evidence type="ECO:0000259" key="2">
    <source>
        <dbReference type="Pfam" id="PF17906"/>
    </source>
</evidence>
<dbReference type="EMBL" id="GGMS01006497">
    <property type="protein sequence ID" value="MBY75700.1"/>
    <property type="molecule type" value="Transcribed_RNA"/>
</dbReference>
<keyword evidence="3" id="KW-0489">Methyltransferase</keyword>
<gene>
    <name evidence="3" type="primary">SETMAR_2</name>
    <name evidence="5" type="synonym">LOC112688363</name>
    <name evidence="3" type="ORF">g.92169</name>
</gene>
<dbReference type="AlphaFoldDB" id="A0A2S2QDW0"/>